<dbReference type="NCBIfam" id="TIGR03780">
    <property type="entry name" value="Bac_Flav_CT_N"/>
    <property type="match status" value="1"/>
</dbReference>
<dbReference type="InterPro" id="IPR022298">
    <property type="entry name" value="Conjug_transposon_TraN"/>
</dbReference>
<proteinExistence type="predicted"/>
<gene>
    <name evidence="2" type="ORF">SAMN05216269_11551</name>
</gene>
<evidence type="ECO:0000313" key="3">
    <source>
        <dbReference type="Proteomes" id="UP000184092"/>
    </source>
</evidence>
<dbReference type="Proteomes" id="UP000184092">
    <property type="component" value="Unassembled WGS sequence"/>
</dbReference>
<feature type="signal peptide" evidence="1">
    <location>
        <begin position="1"/>
        <end position="21"/>
    </location>
</feature>
<reference evidence="3" key="1">
    <citation type="submission" date="2016-11" db="EMBL/GenBank/DDBJ databases">
        <authorList>
            <person name="Varghese N."/>
            <person name="Submissions S."/>
        </authorList>
    </citation>
    <scope>NUCLEOTIDE SEQUENCE [LARGE SCALE GENOMIC DNA]</scope>
    <source>
        <strain evidence="3">CGMCC 1.2749</strain>
    </source>
</reference>
<protein>
    <submittedName>
        <fullName evidence="2">Bacteroides conjugative transposon TraN protein</fullName>
    </submittedName>
</protein>
<keyword evidence="1" id="KW-0732">Signal</keyword>
<keyword evidence="3" id="KW-1185">Reference proteome</keyword>
<dbReference type="STRING" id="178356.SAMN05216269_11551"/>
<dbReference type="OrthoDB" id="1038500at2"/>
<dbReference type="RefSeq" id="WP_073210911.1">
    <property type="nucleotide sequence ID" value="NZ_FRCL01000015.1"/>
</dbReference>
<name>A0A1M7PB32_9FLAO</name>
<dbReference type="EMBL" id="FRCL01000015">
    <property type="protein sequence ID" value="SHN13991.1"/>
    <property type="molecule type" value="Genomic_DNA"/>
</dbReference>
<evidence type="ECO:0000313" key="2">
    <source>
        <dbReference type="EMBL" id="SHN13991.1"/>
    </source>
</evidence>
<evidence type="ECO:0000256" key="1">
    <source>
        <dbReference type="SAM" id="SignalP"/>
    </source>
</evidence>
<accession>A0A1M7PB32</accession>
<feature type="chain" id="PRO_5012884435" evidence="1">
    <location>
        <begin position="22"/>
        <end position="282"/>
    </location>
</feature>
<dbReference type="AlphaFoldDB" id="A0A1M7PB32"/>
<dbReference type="Pfam" id="PF13595">
    <property type="entry name" value="DUF4138"/>
    <property type="match status" value="1"/>
</dbReference>
<organism evidence="2 3">
    <name type="scientific">Flavobacterium xinjiangense</name>
    <dbReference type="NCBI Taxonomy" id="178356"/>
    <lineage>
        <taxon>Bacteria</taxon>
        <taxon>Pseudomonadati</taxon>
        <taxon>Bacteroidota</taxon>
        <taxon>Flavobacteriia</taxon>
        <taxon>Flavobacteriales</taxon>
        <taxon>Flavobacteriaceae</taxon>
        <taxon>Flavobacterium</taxon>
    </lineage>
</organism>
<sequence length="282" mass="32447">MKNLKTMVMVYTVFFTISAFAQQAKTNRLTKIESDSVSIGYSKTTNIVFPYAIKSVDRGSQDILVQKAKGLENILQIKAAQRGFIQTNLTVVTADGKLYSFVLNYNEQSSQLNLSVNKTELVERQEIYFSDESGNKEEIQEYSKLAFYEKSKIRGGKENRHQIKFQLNGIFIQNDIMYFRLIVENSSKIKYDIDQLRFFIRDSKRVKRTATQEIEITPTYILNDVAAVEGEAENTFVFALSKFTIPEDKYLAIQLMEKNGGRHLELDVKNKKIEKVKVLPTL</sequence>